<dbReference type="Gene3D" id="3.90.180.10">
    <property type="entry name" value="Medium-chain alcohol dehydrogenases, catalytic domain"/>
    <property type="match status" value="1"/>
</dbReference>
<accession>A0A6I3KWZ9</accession>
<protein>
    <submittedName>
        <fullName evidence="2">Zinc-binding dehydrogenase</fullName>
    </submittedName>
</protein>
<dbReference type="AlphaFoldDB" id="A0A6I3KWZ9"/>
<feature type="region of interest" description="Disordered" evidence="1">
    <location>
        <begin position="28"/>
        <end position="54"/>
    </location>
</feature>
<feature type="compositionally biased region" description="Basic residues" evidence="1">
    <location>
        <begin position="33"/>
        <end position="45"/>
    </location>
</feature>
<dbReference type="Pfam" id="PF13602">
    <property type="entry name" value="ADH_zinc_N_2"/>
    <property type="match status" value="1"/>
</dbReference>
<keyword evidence="3" id="KW-1185">Reference proteome</keyword>
<comment type="caution">
    <text evidence="2">The sequence shown here is derived from an EMBL/GenBank/DDBJ whole genome shotgun (WGS) entry which is preliminary data.</text>
</comment>
<evidence type="ECO:0000256" key="1">
    <source>
        <dbReference type="SAM" id="MobiDB-lite"/>
    </source>
</evidence>
<evidence type="ECO:0000313" key="2">
    <source>
        <dbReference type="EMBL" id="MTE14197.1"/>
    </source>
</evidence>
<dbReference type="Proteomes" id="UP000432464">
    <property type="component" value="Unassembled WGS sequence"/>
</dbReference>
<reference evidence="2 3" key="1">
    <citation type="submission" date="2019-11" db="EMBL/GenBank/DDBJ databases">
        <title>Nocardia sp. nov. CT2-14 isolated from soil.</title>
        <authorList>
            <person name="Kanchanasin P."/>
            <person name="Tanasupawat S."/>
            <person name="Yuki M."/>
            <person name="Kudo T."/>
        </authorList>
    </citation>
    <scope>NUCLEOTIDE SEQUENCE [LARGE SCALE GENOMIC DNA]</scope>
    <source>
        <strain evidence="2 3">CT2-14</strain>
    </source>
</reference>
<gene>
    <name evidence="2" type="ORF">GLP40_15670</name>
</gene>
<dbReference type="Gene3D" id="3.40.50.720">
    <property type="entry name" value="NAD(P)-binding Rossmann-like Domain"/>
    <property type="match status" value="1"/>
</dbReference>
<dbReference type="EMBL" id="WMBB01000007">
    <property type="protein sequence ID" value="MTE14197.1"/>
    <property type="molecule type" value="Genomic_DNA"/>
</dbReference>
<dbReference type="InterPro" id="IPR036291">
    <property type="entry name" value="NAD(P)-bd_dom_sf"/>
</dbReference>
<name>A0A6I3KWZ9_9NOCA</name>
<evidence type="ECO:0000313" key="3">
    <source>
        <dbReference type="Proteomes" id="UP000432464"/>
    </source>
</evidence>
<proteinExistence type="predicted"/>
<organism evidence="2 3">
    <name type="scientific">Nocardia aurantiaca</name>
    <dbReference type="NCBI Taxonomy" id="2675850"/>
    <lineage>
        <taxon>Bacteria</taxon>
        <taxon>Bacillati</taxon>
        <taxon>Actinomycetota</taxon>
        <taxon>Actinomycetes</taxon>
        <taxon>Mycobacteriales</taxon>
        <taxon>Nocardiaceae</taxon>
        <taxon>Nocardia</taxon>
    </lineage>
</organism>
<sequence>MADRHRLCGHGYRDRSCVRCAARRGTCADSPARRRRRRGDTRRRHTEAGQAAGFGELRRGRGAALGRAGGPAVGPYGRGSAWSAGADHRRVRRGGLPLVQLAREEGAEEVVAVVRAGEPREHLRAAGAHIRVAEEERFEGRYDLVFESVGGPIGSRAVAAVAPQGRVVWFGQASDQPLTLDFFSALGAGQGFSLTHFVYSDGDPDLWSDLEHLVGLAARRVVVPHIGSIEDWAEAAGALERIRRGRQPGKAILTIGAPGNSVSDGGAG</sequence>
<dbReference type="SUPFAM" id="SSF51735">
    <property type="entry name" value="NAD(P)-binding Rossmann-fold domains"/>
    <property type="match status" value="1"/>
</dbReference>